<dbReference type="InterPro" id="IPR000835">
    <property type="entry name" value="HTH_MarR-typ"/>
</dbReference>
<dbReference type="Gene3D" id="1.10.10.10">
    <property type="entry name" value="Winged helix-like DNA-binding domain superfamily/Winged helix DNA-binding domain"/>
    <property type="match status" value="1"/>
</dbReference>
<gene>
    <name evidence="2" type="ORF">ACFQ44_02565</name>
</gene>
<keyword evidence="3" id="KW-1185">Reference proteome</keyword>
<organism evidence="2 3">
    <name type="scientific">Levilactobacillus lanxiensis</name>
    <dbReference type="NCBI Taxonomy" id="2799568"/>
    <lineage>
        <taxon>Bacteria</taxon>
        <taxon>Bacillati</taxon>
        <taxon>Bacillota</taxon>
        <taxon>Bacilli</taxon>
        <taxon>Lactobacillales</taxon>
        <taxon>Lactobacillaceae</taxon>
        <taxon>Levilactobacillus</taxon>
    </lineage>
</organism>
<dbReference type="InterPro" id="IPR036388">
    <property type="entry name" value="WH-like_DNA-bd_sf"/>
</dbReference>
<comment type="caution">
    <text evidence="2">The sequence shown here is derived from an EMBL/GenBank/DDBJ whole genome shotgun (WGS) entry which is preliminary data.</text>
</comment>
<dbReference type="SMART" id="SM00347">
    <property type="entry name" value="HTH_MARR"/>
    <property type="match status" value="1"/>
</dbReference>
<protein>
    <submittedName>
        <fullName evidence="2">MarR family winged helix-turn-helix transcriptional regulator</fullName>
    </submittedName>
</protein>
<dbReference type="EMBL" id="JBHTOD010000002">
    <property type="protein sequence ID" value="MFD1454564.1"/>
    <property type="molecule type" value="Genomic_DNA"/>
</dbReference>
<sequence length="144" mass="16571">MNNEAITQIRAFDRFYTRIFHLADKYHLKTNLTLLEARILLEIGEHHRDTASLLIQELTVDKGYLSRVLKRLVEQDLLRQTPDETDKRAKRLSLTPTGQEQLALLNQRADDQVATLFAGLSAAETQHLLAAMQYVEDHVHLPQD</sequence>
<evidence type="ECO:0000259" key="1">
    <source>
        <dbReference type="PROSITE" id="PS50995"/>
    </source>
</evidence>
<dbReference type="PANTHER" id="PTHR33164">
    <property type="entry name" value="TRANSCRIPTIONAL REGULATOR, MARR FAMILY"/>
    <property type="match status" value="1"/>
</dbReference>
<accession>A0ABW4CZ89</accession>
<dbReference type="PRINTS" id="PR00598">
    <property type="entry name" value="HTHMARR"/>
</dbReference>
<dbReference type="InterPro" id="IPR039422">
    <property type="entry name" value="MarR/SlyA-like"/>
</dbReference>
<reference evidence="3" key="1">
    <citation type="journal article" date="2019" name="Int. J. Syst. Evol. Microbiol.">
        <title>The Global Catalogue of Microorganisms (GCM) 10K type strain sequencing project: providing services to taxonomists for standard genome sequencing and annotation.</title>
        <authorList>
            <consortium name="The Broad Institute Genomics Platform"/>
            <consortium name="The Broad Institute Genome Sequencing Center for Infectious Disease"/>
            <person name="Wu L."/>
            <person name="Ma J."/>
        </authorList>
    </citation>
    <scope>NUCLEOTIDE SEQUENCE [LARGE SCALE GENOMIC DNA]</scope>
    <source>
        <strain evidence="3">CCM 8979</strain>
    </source>
</reference>
<dbReference type="InterPro" id="IPR036390">
    <property type="entry name" value="WH_DNA-bd_sf"/>
</dbReference>
<feature type="domain" description="HTH marR-type" evidence="1">
    <location>
        <begin position="1"/>
        <end position="137"/>
    </location>
</feature>
<dbReference type="PANTHER" id="PTHR33164:SF57">
    <property type="entry name" value="MARR-FAMILY TRANSCRIPTIONAL REGULATOR"/>
    <property type="match status" value="1"/>
</dbReference>
<name>A0ABW4CZ89_9LACO</name>
<dbReference type="Pfam" id="PF12802">
    <property type="entry name" value="MarR_2"/>
    <property type="match status" value="1"/>
</dbReference>
<dbReference type="Proteomes" id="UP001597189">
    <property type="component" value="Unassembled WGS sequence"/>
</dbReference>
<dbReference type="SUPFAM" id="SSF46785">
    <property type="entry name" value="Winged helix' DNA-binding domain"/>
    <property type="match status" value="1"/>
</dbReference>
<dbReference type="RefSeq" id="WP_203643428.1">
    <property type="nucleotide sequence ID" value="NZ_BOLN01000002.1"/>
</dbReference>
<dbReference type="PROSITE" id="PS50995">
    <property type="entry name" value="HTH_MARR_2"/>
    <property type="match status" value="1"/>
</dbReference>
<proteinExistence type="predicted"/>
<evidence type="ECO:0000313" key="2">
    <source>
        <dbReference type="EMBL" id="MFD1454564.1"/>
    </source>
</evidence>
<evidence type="ECO:0000313" key="3">
    <source>
        <dbReference type="Proteomes" id="UP001597189"/>
    </source>
</evidence>